<name>A0A251SP34_HELAN</name>
<gene>
    <name evidence="2" type="ORF">HannXRQ_Chr13g0392841</name>
    <name evidence="1" type="ORF">HanXRQr2_Chr13g0575021</name>
</gene>
<dbReference type="Gramene" id="mRNA:HanXRQr2_Chr13g0575021">
    <property type="protein sequence ID" value="mRNA:HanXRQr2_Chr13g0575021"/>
    <property type="gene ID" value="HanXRQr2_Chr13g0575021"/>
</dbReference>
<dbReference type="EMBL" id="CM007902">
    <property type="protein sequence ID" value="OTG00600.1"/>
    <property type="molecule type" value="Genomic_DNA"/>
</dbReference>
<protein>
    <submittedName>
        <fullName evidence="2">Uncharacterized protein</fullName>
    </submittedName>
</protein>
<sequence length="67" mass="8368">MVMRSMMVQDREVVAEIRVSVSVRYRNLEIITSSKKVHQDLTFQHNNLLLNRNFWWWHWSNHRWWNG</sequence>
<reference evidence="1" key="3">
    <citation type="submission" date="2020-06" db="EMBL/GenBank/DDBJ databases">
        <title>Helianthus annuus Genome sequencing and assembly Release 2.</title>
        <authorList>
            <person name="Gouzy J."/>
            <person name="Langlade N."/>
            <person name="Munos S."/>
        </authorList>
    </citation>
    <scope>NUCLEOTIDE SEQUENCE</scope>
    <source>
        <tissue evidence="1">Leaves</tissue>
    </source>
</reference>
<organism evidence="2 3">
    <name type="scientific">Helianthus annuus</name>
    <name type="common">Common sunflower</name>
    <dbReference type="NCBI Taxonomy" id="4232"/>
    <lineage>
        <taxon>Eukaryota</taxon>
        <taxon>Viridiplantae</taxon>
        <taxon>Streptophyta</taxon>
        <taxon>Embryophyta</taxon>
        <taxon>Tracheophyta</taxon>
        <taxon>Spermatophyta</taxon>
        <taxon>Magnoliopsida</taxon>
        <taxon>eudicotyledons</taxon>
        <taxon>Gunneridae</taxon>
        <taxon>Pentapetalae</taxon>
        <taxon>asterids</taxon>
        <taxon>campanulids</taxon>
        <taxon>Asterales</taxon>
        <taxon>Asteraceae</taxon>
        <taxon>Asteroideae</taxon>
        <taxon>Heliantheae alliance</taxon>
        <taxon>Heliantheae</taxon>
        <taxon>Helianthus</taxon>
    </lineage>
</organism>
<evidence type="ECO:0000313" key="2">
    <source>
        <dbReference type="EMBL" id="OTG00600.1"/>
    </source>
</evidence>
<proteinExistence type="predicted"/>
<keyword evidence="3" id="KW-1185">Reference proteome</keyword>
<reference evidence="1 3" key="1">
    <citation type="journal article" date="2017" name="Nature">
        <title>The sunflower genome provides insights into oil metabolism, flowering and Asterid evolution.</title>
        <authorList>
            <person name="Badouin H."/>
            <person name="Gouzy J."/>
            <person name="Grassa C.J."/>
            <person name="Murat F."/>
            <person name="Staton S.E."/>
            <person name="Cottret L."/>
            <person name="Lelandais-Briere C."/>
            <person name="Owens G.L."/>
            <person name="Carrere S."/>
            <person name="Mayjonade B."/>
            <person name="Legrand L."/>
            <person name="Gill N."/>
            <person name="Kane N.C."/>
            <person name="Bowers J.E."/>
            <person name="Hubner S."/>
            <person name="Bellec A."/>
            <person name="Berard A."/>
            <person name="Berges H."/>
            <person name="Blanchet N."/>
            <person name="Boniface M.C."/>
            <person name="Brunel D."/>
            <person name="Catrice O."/>
            <person name="Chaidir N."/>
            <person name="Claudel C."/>
            <person name="Donnadieu C."/>
            <person name="Faraut T."/>
            <person name="Fievet G."/>
            <person name="Helmstetter N."/>
            <person name="King M."/>
            <person name="Knapp S.J."/>
            <person name="Lai Z."/>
            <person name="Le Paslier M.C."/>
            <person name="Lippi Y."/>
            <person name="Lorenzon L."/>
            <person name="Mandel J.R."/>
            <person name="Marage G."/>
            <person name="Marchand G."/>
            <person name="Marquand E."/>
            <person name="Bret-Mestries E."/>
            <person name="Morien E."/>
            <person name="Nambeesan S."/>
            <person name="Nguyen T."/>
            <person name="Pegot-Espagnet P."/>
            <person name="Pouilly N."/>
            <person name="Raftis F."/>
            <person name="Sallet E."/>
            <person name="Schiex T."/>
            <person name="Thomas J."/>
            <person name="Vandecasteele C."/>
            <person name="Vares D."/>
            <person name="Vear F."/>
            <person name="Vautrin S."/>
            <person name="Crespi M."/>
            <person name="Mangin B."/>
            <person name="Burke J.M."/>
            <person name="Salse J."/>
            <person name="Munos S."/>
            <person name="Vincourt P."/>
            <person name="Rieseberg L.H."/>
            <person name="Langlade N.B."/>
        </authorList>
    </citation>
    <scope>NUCLEOTIDE SEQUENCE [LARGE SCALE GENOMIC DNA]</scope>
    <source>
        <strain evidence="3">cv. SF193</strain>
        <tissue evidence="1">Leaves</tissue>
    </source>
</reference>
<accession>A0A251SP34</accession>
<evidence type="ECO:0000313" key="1">
    <source>
        <dbReference type="EMBL" id="KAF5772282.1"/>
    </source>
</evidence>
<evidence type="ECO:0000313" key="3">
    <source>
        <dbReference type="Proteomes" id="UP000215914"/>
    </source>
</evidence>
<dbReference type="EMBL" id="MNCJ02000328">
    <property type="protein sequence ID" value="KAF5772282.1"/>
    <property type="molecule type" value="Genomic_DNA"/>
</dbReference>
<dbReference type="InParanoid" id="A0A251SP34"/>
<reference evidence="2" key="2">
    <citation type="submission" date="2017-02" db="EMBL/GenBank/DDBJ databases">
        <title>Sunflower complete genome.</title>
        <authorList>
            <person name="Langlade N."/>
            <person name="Munos S."/>
        </authorList>
    </citation>
    <scope>NUCLEOTIDE SEQUENCE [LARGE SCALE GENOMIC DNA]</scope>
    <source>
        <tissue evidence="2">Leaves</tissue>
    </source>
</reference>
<dbReference type="AlphaFoldDB" id="A0A251SP34"/>
<dbReference type="Proteomes" id="UP000215914">
    <property type="component" value="Chromosome 13"/>
</dbReference>